<dbReference type="SMART" id="SM00421">
    <property type="entry name" value="HTH_LUXR"/>
    <property type="match status" value="1"/>
</dbReference>
<name>A0A127I4T8_PSEAZ</name>
<dbReference type="PANTHER" id="PTHR43214">
    <property type="entry name" value="TWO-COMPONENT RESPONSE REGULATOR"/>
    <property type="match status" value="1"/>
</dbReference>
<dbReference type="SUPFAM" id="SSF46894">
    <property type="entry name" value="C-terminal effector domain of the bipartite response regulators"/>
    <property type="match status" value="1"/>
</dbReference>
<dbReference type="Proteomes" id="UP000070516">
    <property type="component" value="Chromosome"/>
</dbReference>
<keyword evidence="4" id="KW-0804">Transcription</keyword>
<dbReference type="InterPro" id="IPR011006">
    <property type="entry name" value="CheY-like_superfamily"/>
</dbReference>
<dbReference type="PRINTS" id="PR00038">
    <property type="entry name" value="HTHLUXR"/>
</dbReference>
<dbReference type="Pfam" id="PF00072">
    <property type="entry name" value="Response_reg"/>
    <property type="match status" value="1"/>
</dbReference>
<dbReference type="PANTHER" id="PTHR43214:SF41">
    <property type="entry name" value="NITRATE_NITRITE RESPONSE REGULATOR PROTEIN NARP"/>
    <property type="match status" value="1"/>
</dbReference>
<dbReference type="PROSITE" id="PS50110">
    <property type="entry name" value="RESPONSE_REGULATORY"/>
    <property type="match status" value="1"/>
</dbReference>
<dbReference type="InterPro" id="IPR058245">
    <property type="entry name" value="NreC/VraR/RcsB-like_REC"/>
</dbReference>
<dbReference type="EMBL" id="CP014546">
    <property type="protein sequence ID" value="AMN81865.1"/>
    <property type="molecule type" value="Genomic_DNA"/>
</dbReference>
<feature type="domain" description="Response regulatory" evidence="7">
    <location>
        <begin position="3"/>
        <end position="118"/>
    </location>
</feature>
<dbReference type="InterPro" id="IPR016032">
    <property type="entry name" value="Sig_transdc_resp-reg_C-effctor"/>
</dbReference>
<organism evidence="8 9">
    <name type="scientific">Pseudomonas azotoformans</name>
    <dbReference type="NCBI Taxonomy" id="47878"/>
    <lineage>
        <taxon>Bacteria</taxon>
        <taxon>Pseudomonadati</taxon>
        <taxon>Pseudomonadota</taxon>
        <taxon>Gammaproteobacteria</taxon>
        <taxon>Pseudomonadales</taxon>
        <taxon>Pseudomonadaceae</taxon>
        <taxon>Pseudomonas</taxon>
    </lineage>
</organism>
<reference evidence="8 9" key="1">
    <citation type="submission" date="2016-02" db="EMBL/GenBank/DDBJ databases">
        <title>Complete genome sequence of Pseudomonas azotoformans S4.</title>
        <authorList>
            <person name="Fang Y."/>
            <person name="Wu L."/>
            <person name="Feng G."/>
        </authorList>
    </citation>
    <scope>NUCLEOTIDE SEQUENCE [LARGE SCALE GENOMIC DNA]</scope>
    <source>
        <strain evidence="8 9">S4</strain>
    </source>
</reference>
<dbReference type="KEGG" id="pazo:AYR47_27745"/>
<dbReference type="CDD" id="cd06170">
    <property type="entry name" value="LuxR_C_like"/>
    <property type="match status" value="1"/>
</dbReference>
<protein>
    <submittedName>
        <fullName evidence="8">LuxR family transcriptional regulator</fullName>
    </submittedName>
</protein>
<keyword evidence="1" id="KW-0597">Phosphoprotein</keyword>
<sequence>MYRALVVDDHPFIRASVKALLAGLGFGVVWEAGNGVQGLQWASERAPDLVILEILLPDLDGLEVIAQLAHLAPPCKVLVLTAQSAQCYVTRCRKAGAAGFLSKCDALDELVKGVKTLMDGYTFFPDLATHAVRRVDVQSTDGELIARLSERELSILQQLSLGLSNKQIGEALRISNKTVSTYKTRLIEKLNVKSVVYLAEFARRNDLV</sequence>
<feature type="domain" description="HTH luxR-type" evidence="6">
    <location>
        <begin position="141"/>
        <end position="206"/>
    </location>
</feature>
<evidence type="ECO:0000256" key="1">
    <source>
        <dbReference type="ARBA" id="ARBA00022553"/>
    </source>
</evidence>
<dbReference type="InterPro" id="IPR036388">
    <property type="entry name" value="WH-like_DNA-bd_sf"/>
</dbReference>
<dbReference type="PROSITE" id="PS50043">
    <property type="entry name" value="HTH_LUXR_2"/>
    <property type="match status" value="1"/>
</dbReference>
<evidence type="ECO:0000259" key="6">
    <source>
        <dbReference type="PROSITE" id="PS50043"/>
    </source>
</evidence>
<dbReference type="InterPro" id="IPR000792">
    <property type="entry name" value="Tscrpt_reg_LuxR_C"/>
</dbReference>
<dbReference type="InterPro" id="IPR039420">
    <property type="entry name" value="WalR-like"/>
</dbReference>
<dbReference type="Gene3D" id="1.10.10.10">
    <property type="entry name" value="Winged helix-like DNA-binding domain superfamily/Winged helix DNA-binding domain"/>
    <property type="match status" value="1"/>
</dbReference>
<proteinExistence type="predicted"/>
<evidence type="ECO:0000259" key="7">
    <source>
        <dbReference type="PROSITE" id="PS50110"/>
    </source>
</evidence>
<dbReference type="SMART" id="SM00448">
    <property type="entry name" value="REC"/>
    <property type="match status" value="1"/>
</dbReference>
<evidence type="ECO:0000313" key="9">
    <source>
        <dbReference type="Proteomes" id="UP000070516"/>
    </source>
</evidence>
<accession>A0A127I4T8</accession>
<evidence type="ECO:0000256" key="3">
    <source>
        <dbReference type="ARBA" id="ARBA00023125"/>
    </source>
</evidence>
<dbReference type="GO" id="GO:0006355">
    <property type="term" value="P:regulation of DNA-templated transcription"/>
    <property type="evidence" value="ECO:0007669"/>
    <property type="project" value="InterPro"/>
</dbReference>
<evidence type="ECO:0000256" key="5">
    <source>
        <dbReference type="PROSITE-ProRule" id="PRU00169"/>
    </source>
</evidence>
<dbReference type="CDD" id="cd17535">
    <property type="entry name" value="REC_NarL-like"/>
    <property type="match status" value="1"/>
</dbReference>
<dbReference type="Gene3D" id="3.40.50.2300">
    <property type="match status" value="1"/>
</dbReference>
<dbReference type="Pfam" id="PF00196">
    <property type="entry name" value="GerE"/>
    <property type="match status" value="1"/>
</dbReference>
<dbReference type="AlphaFoldDB" id="A0A127I4T8"/>
<dbReference type="GO" id="GO:0000160">
    <property type="term" value="P:phosphorelay signal transduction system"/>
    <property type="evidence" value="ECO:0007669"/>
    <property type="project" value="InterPro"/>
</dbReference>
<keyword evidence="3" id="KW-0238">DNA-binding</keyword>
<dbReference type="PROSITE" id="PS00622">
    <property type="entry name" value="HTH_LUXR_1"/>
    <property type="match status" value="1"/>
</dbReference>
<dbReference type="RefSeq" id="WP_061449094.1">
    <property type="nucleotide sequence ID" value="NZ_CP014546.1"/>
</dbReference>
<evidence type="ECO:0000313" key="8">
    <source>
        <dbReference type="EMBL" id="AMN81865.1"/>
    </source>
</evidence>
<evidence type="ECO:0000256" key="2">
    <source>
        <dbReference type="ARBA" id="ARBA00023015"/>
    </source>
</evidence>
<keyword evidence="2" id="KW-0805">Transcription regulation</keyword>
<dbReference type="GO" id="GO:0003677">
    <property type="term" value="F:DNA binding"/>
    <property type="evidence" value="ECO:0007669"/>
    <property type="project" value="UniProtKB-KW"/>
</dbReference>
<dbReference type="SUPFAM" id="SSF52172">
    <property type="entry name" value="CheY-like"/>
    <property type="match status" value="1"/>
</dbReference>
<dbReference type="InterPro" id="IPR001789">
    <property type="entry name" value="Sig_transdc_resp-reg_receiver"/>
</dbReference>
<gene>
    <name evidence="8" type="ORF">AYR47_27745</name>
</gene>
<comment type="caution">
    <text evidence="5">Lacks conserved residue(s) required for the propagation of feature annotation.</text>
</comment>
<evidence type="ECO:0000256" key="4">
    <source>
        <dbReference type="ARBA" id="ARBA00023163"/>
    </source>
</evidence>